<evidence type="ECO:0000313" key="2">
    <source>
        <dbReference type="EMBL" id="MDV2888425.1"/>
    </source>
</evidence>
<reference evidence="2" key="1">
    <citation type="submission" date="2023-10" db="EMBL/GenBank/DDBJ databases">
        <title>Screening of Alkalihalophilus pseudofirmusBZ-TG-HK211 and Its Alleviation of Salt Stress on Rapeseed Growth.</title>
        <authorList>
            <person name="Zhao B."/>
            <person name="Guo T."/>
        </authorList>
    </citation>
    <scope>NUCLEOTIDE SEQUENCE</scope>
    <source>
        <strain evidence="2">BZ-TG-HK211</strain>
    </source>
</reference>
<protein>
    <submittedName>
        <fullName evidence="2">Uncharacterized protein</fullName>
    </submittedName>
</protein>
<dbReference type="EMBL" id="JAWJAY010001441">
    <property type="protein sequence ID" value="MDV2888425.1"/>
    <property type="molecule type" value="Genomic_DNA"/>
</dbReference>
<comment type="caution">
    <text evidence="2">The sequence shown here is derived from an EMBL/GenBank/DDBJ whole genome shotgun (WGS) entry which is preliminary data.</text>
</comment>
<dbReference type="Proteomes" id="UP001285636">
    <property type="component" value="Unassembled WGS sequence"/>
</dbReference>
<dbReference type="AlphaFoldDB" id="A0AAJ2NTK9"/>
<name>A0AAJ2NTK9_ALKPS</name>
<evidence type="ECO:0000313" key="3">
    <source>
        <dbReference type="Proteomes" id="UP001285636"/>
    </source>
</evidence>
<dbReference type="RefSeq" id="WP_323468342.1">
    <property type="nucleotide sequence ID" value="NZ_JAWJAY010001441.1"/>
</dbReference>
<accession>A0AAJ2NTK9</accession>
<sequence length="62" mass="6698">MKLKKWKVKSIIMGAVAALMIPTSSFAAGGELPSYSMGGIQPMGAGTWDTLGTVYQYYDSQY</sequence>
<feature type="signal peptide" evidence="1">
    <location>
        <begin position="1"/>
        <end position="27"/>
    </location>
</feature>
<keyword evidence="1" id="KW-0732">Signal</keyword>
<organism evidence="2 3">
    <name type="scientific">Alkalihalophilus pseudofirmus</name>
    <name type="common">Bacillus pseudofirmus</name>
    <dbReference type="NCBI Taxonomy" id="79885"/>
    <lineage>
        <taxon>Bacteria</taxon>
        <taxon>Bacillati</taxon>
        <taxon>Bacillota</taxon>
        <taxon>Bacilli</taxon>
        <taxon>Bacillales</taxon>
        <taxon>Bacillaceae</taxon>
        <taxon>Alkalihalophilus</taxon>
    </lineage>
</organism>
<feature type="chain" id="PRO_5042584737" evidence="1">
    <location>
        <begin position="28"/>
        <end position="62"/>
    </location>
</feature>
<evidence type="ECO:0000256" key="1">
    <source>
        <dbReference type="SAM" id="SignalP"/>
    </source>
</evidence>
<gene>
    <name evidence="2" type="ORF">RYX45_25005</name>
</gene>
<proteinExistence type="predicted"/>
<feature type="non-terminal residue" evidence="2">
    <location>
        <position position="62"/>
    </location>
</feature>